<evidence type="ECO:0000313" key="4">
    <source>
        <dbReference type="Proteomes" id="UP000288943"/>
    </source>
</evidence>
<evidence type="ECO:0000313" key="2">
    <source>
        <dbReference type="EMBL" id="MCY9596059.1"/>
    </source>
</evidence>
<dbReference type="OrthoDB" id="9779910at2"/>
<accession>A0A410WQE3</accession>
<keyword evidence="5" id="KW-1185">Reference proteome</keyword>
<dbReference type="SUPFAM" id="SSF53271">
    <property type="entry name" value="PRTase-like"/>
    <property type="match status" value="1"/>
</dbReference>
<dbReference type="RefSeq" id="WP_042233811.1">
    <property type="nucleotide sequence ID" value="NZ_CP026520.1"/>
</dbReference>
<dbReference type="Gene3D" id="3.40.50.2020">
    <property type="match status" value="1"/>
</dbReference>
<dbReference type="EMBL" id="CP026520">
    <property type="protein sequence ID" value="QAV16649.1"/>
    <property type="molecule type" value="Genomic_DNA"/>
</dbReference>
<dbReference type="KEGG" id="pchi:PC41400_02640"/>
<dbReference type="EMBL" id="JAMDMJ010000010">
    <property type="protein sequence ID" value="MCY9596059.1"/>
    <property type="molecule type" value="Genomic_DNA"/>
</dbReference>
<gene>
    <name evidence="2" type="ORF">M5X16_09755</name>
    <name evidence="3" type="ORF">PC41400_02640</name>
</gene>
<proteinExistence type="inferred from homology"/>
<sequence>MIGLPNPKPPAVWWSKVKRWFQSPEAETNARDRETANCVCCGGRRSSSKESLGLCMACFNAIPWIMAVRCPVCGRPDDCPDCVRRTTCSFRYSRSAVRYDPLMKEWLASYKYRGNERLLPLFSGMLVHAYHQLVKELPAAGQEGSGFHCISYVPMNVSRLAERGFNQAEAMAIELGRRLSLPVVPLLERTRHTAKQSFKSRGERLNDLQGAFKLLEEAIGSIVRLEEGITGQGWPVRVLLLDDVYTTGSTLNQCAQTITQSLPVEVYGLMWAR</sequence>
<dbReference type="InterPro" id="IPR000836">
    <property type="entry name" value="PRTase_dom"/>
</dbReference>
<dbReference type="GeneID" id="95373711"/>
<evidence type="ECO:0000313" key="3">
    <source>
        <dbReference type="EMBL" id="QAV16649.1"/>
    </source>
</evidence>
<evidence type="ECO:0000256" key="1">
    <source>
        <dbReference type="ARBA" id="ARBA00008007"/>
    </source>
</evidence>
<dbReference type="InterPro" id="IPR051910">
    <property type="entry name" value="ComF/GntX_DNA_util-trans"/>
</dbReference>
<comment type="similarity">
    <text evidence="1">Belongs to the ComF/GntX family.</text>
</comment>
<dbReference type="Proteomes" id="UP001527202">
    <property type="component" value="Unassembled WGS sequence"/>
</dbReference>
<dbReference type="Proteomes" id="UP000288943">
    <property type="component" value="Chromosome"/>
</dbReference>
<evidence type="ECO:0000313" key="5">
    <source>
        <dbReference type="Proteomes" id="UP001527202"/>
    </source>
</evidence>
<organism evidence="3 4">
    <name type="scientific">Paenibacillus chitinolyticus</name>
    <dbReference type="NCBI Taxonomy" id="79263"/>
    <lineage>
        <taxon>Bacteria</taxon>
        <taxon>Bacillati</taxon>
        <taxon>Bacillota</taxon>
        <taxon>Bacilli</taxon>
        <taxon>Bacillales</taxon>
        <taxon>Paenibacillaceae</taxon>
        <taxon>Paenibacillus</taxon>
    </lineage>
</organism>
<protein>
    <submittedName>
        <fullName evidence="3">ComF family protein</fullName>
    </submittedName>
</protein>
<dbReference type="PANTHER" id="PTHR47505">
    <property type="entry name" value="DNA UTILIZATION PROTEIN YHGH"/>
    <property type="match status" value="1"/>
</dbReference>
<dbReference type="AlphaFoldDB" id="A0A410WQE3"/>
<dbReference type="CDD" id="cd06223">
    <property type="entry name" value="PRTases_typeI"/>
    <property type="match status" value="1"/>
</dbReference>
<reference evidence="2 5" key="2">
    <citation type="submission" date="2022-05" db="EMBL/GenBank/DDBJ databases">
        <title>Genome Sequencing of Bee-Associated Microbes.</title>
        <authorList>
            <person name="Dunlap C."/>
        </authorList>
    </citation>
    <scope>NUCLEOTIDE SEQUENCE [LARGE SCALE GENOMIC DNA]</scope>
    <source>
        <strain evidence="2 5">NRRL B-23120</strain>
    </source>
</reference>
<dbReference type="InterPro" id="IPR029057">
    <property type="entry name" value="PRTase-like"/>
</dbReference>
<dbReference type="PANTHER" id="PTHR47505:SF1">
    <property type="entry name" value="DNA UTILIZATION PROTEIN YHGH"/>
    <property type="match status" value="1"/>
</dbReference>
<reference evidence="3 4" key="1">
    <citation type="submission" date="2018-01" db="EMBL/GenBank/DDBJ databases">
        <title>The whole genome sequencing and assembly of Paenibacillus chitinolyticus KCCM 41400 strain.</title>
        <authorList>
            <person name="Kim J.-Y."/>
            <person name="Park M.-K."/>
            <person name="Lee Y.-J."/>
            <person name="Yi H."/>
            <person name="Bahn Y.-S."/>
            <person name="Kim J.F."/>
            <person name="Lee D.-W."/>
        </authorList>
    </citation>
    <scope>NUCLEOTIDE SEQUENCE [LARGE SCALE GENOMIC DNA]</scope>
    <source>
        <strain evidence="3 4">KCCM 41400</strain>
    </source>
</reference>
<name>A0A410WQE3_9BACL</name>